<name>A0AAN8F030_TRICO</name>
<evidence type="ECO:0000313" key="2">
    <source>
        <dbReference type="Proteomes" id="UP001331761"/>
    </source>
</evidence>
<protein>
    <recommendedName>
        <fullName evidence="3">MULE transposase domain-containing protein</fullName>
    </recommendedName>
</protein>
<evidence type="ECO:0008006" key="3">
    <source>
        <dbReference type="Google" id="ProtNLM"/>
    </source>
</evidence>
<comment type="caution">
    <text evidence="1">The sequence shown here is derived from an EMBL/GenBank/DDBJ whole genome shotgun (WGS) entry which is preliminary data.</text>
</comment>
<organism evidence="1 2">
    <name type="scientific">Trichostrongylus colubriformis</name>
    <name type="common">Black scour worm</name>
    <dbReference type="NCBI Taxonomy" id="6319"/>
    <lineage>
        <taxon>Eukaryota</taxon>
        <taxon>Metazoa</taxon>
        <taxon>Ecdysozoa</taxon>
        <taxon>Nematoda</taxon>
        <taxon>Chromadorea</taxon>
        <taxon>Rhabditida</taxon>
        <taxon>Rhabditina</taxon>
        <taxon>Rhabditomorpha</taxon>
        <taxon>Strongyloidea</taxon>
        <taxon>Trichostrongylidae</taxon>
        <taxon>Trichostrongylus</taxon>
    </lineage>
</organism>
<evidence type="ECO:0000313" key="1">
    <source>
        <dbReference type="EMBL" id="KAK5965157.1"/>
    </source>
</evidence>
<sequence length="123" mass="13698">MDIPLLFAITERKNARTTLDLRIVLDFEKAAIKAAKKCFPSASVQGCGFHLAQAWNRKRDALGLGSEQKWDINELRISNAAESFNRELGVISGVKYPCMGDLIKALQGCTITARVTLLNFEQR</sequence>
<dbReference type="AlphaFoldDB" id="A0AAN8F030"/>
<dbReference type="EMBL" id="WIXE01024945">
    <property type="protein sequence ID" value="KAK5965157.1"/>
    <property type="molecule type" value="Genomic_DNA"/>
</dbReference>
<gene>
    <name evidence="1" type="ORF">GCK32_001021</name>
</gene>
<keyword evidence="2" id="KW-1185">Reference proteome</keyword>
<proteinExistence type="predicted"/>
<accession>A0AAN8F030</accession>
<dbReference type="Proteomes" id="UP001331761">
    <property type="component" value="Unassembled WGS sequence"/>
</dbReference>
<reference evidence="1 2" key="1">
    <citation type="submission" date="2019-10" db="EMBL/GenBank/DDBJ databases">
        <title>Assembly and Annotation for the nematode Trichostrongylus colubriformis.</title>
        <authorList>
            <person name="Martin J."/>
        </authorList>
    </citation>
    <scope>NUCLEOTIDE SEQUENCE [LARGE SCALE GENOMIC DNA]</scope>
    <source>
        <strain evidence="1">G859</strain>
        <tissue evidence="1">Whole worm</tissue>
    </source>
</reference>